<keyword evidence="2" id="KW-1185">Reference proteome</keyword>
<evidence type="ECO:0000313" key="2">
    <source>
        <dbReference type="Proteomes" id="UP000475117"/>
    </source>
</evidence>
<gene>
    <name evidence="1" type="ORF">G3M56_002265</name>
</gene>
<sequence>MKSVRSVASSCLALSALLSAAPPLLANEVPAVESYVLATDREAELAKLVPGTVDYYRLHLIHFENTGQWGKQEAMIADMRAQMKRGALSGIGESELQTFELRRAVMRFQDDTAASGASIARILGLSLSHSQPLRENEQSLPSALHGGVFERRQWLRSALKASGNSLRNVSDHQLPYLLSERIQLTAEQREQFLRRYQNAQSPGVVDLVVAHFTDKRTASWGEFEIHQFLTLEQMDKVRKRVTRLRDDSRFTAAYLSKLMPGDDVELWVDRDETMAYLERVWAYVSTLPENQNALRGQVLYRLLEWERMTGRVNREHLQEYLKLPRPVAYQTRELRRNRQPMTFGNEFTQISGVRQILPPVEEELVRELVMDQLVADGNDAAFRGLILEKTLQQWLAEAMIVAGKGERDRWSRVLGPDQFTALRDRVDIDFAPTNPARFAVDEPVSLEVMTKNAGAMEVKIYQINTLAFHEQNAGEIDGTLDLDGLVANHSRVIETGDNPFVRKPLRVELPEIDGRGVWVVEMIGNGRSNRAIVRRGDLRVVTQPHPLGQQALVLDESGKPFAGAEVRLGGHVFPADENGLCVLPFSENEEALDVVLHDPMSGLARPAKVDAVREEYVLDVSHVVPRESLIAGKETTLAVRWTALLNGQPVNPEQLVRPKLSLRLVDADGVASVKRVPVESLQFYRDLTIDFVVPERLVSLEVVLSAEVEQVRTGEMVTLEARSHQEVNDGAATDAEGFVYWLPTEKGLVAELRGRNGELLAGHDVRVSVRDEQFQAVGNQLMRSDERGRVMLGGVPRWAVVEISGAGRGKDMVSSRAVQRFVQSNDDRVMLGVDGVTLKAGEARAVPMTVTAADLEQRRVSLVEIRRGAVVRDVTDQLTLTDGGLVIGSGLAAGSYELRTESDQFAVEVVDGDWHGLWLLGERIAVRDPHQTLPRLTQAEVAGDAVKVQVADASDRTRLYVVASRYRSDQLRRPGMGIFPMNFDQLVTSFRGAPTTDLLGGRRISDEYRYVLERRLAKHFPGNLLGRPELILNPWDVDQASAKDRNFKPGDDLKKGAAKPLMSRRRNKLDRGRVSYDAFSSEASVIAHPVYDFLADQPGFLISVPLDENGGASINLKNLPEGRDALRIVVVDDGVVIDRNLVTGDAAEPALCDRRTQPVKDASLALALEDSVTAVPAGGTLELQKQEGTRVARIATVDDLAGFFDSVGDLPDWRKFSFVRNWQKLGDDDKRERYDDFACHGLHLFLAKYDPEFFNAVVKPGLESKLEKSLVDEFLLGRDLTGYLAPQVYQTLNALELALLARGLPQGADRDSVAADLATRASMLPPNPVERTEWVLTALGTSMGGAEGDPFASDKSEEPEVAAGGGSFGRREGVLGFSMMDEDSFADNRDAPAAPSAALEPQPEGMDIMKEKQRQLYRELGLTKIYAESNYYRVRRAAQGPGLIPVNPFWAALGAWDGDAAFASSEIVRQPVNVSEALAMLAFSGLPLEAEEAEVESSDTASKLTAKSPLIVVSRQTVPAKKQDAQAGQMIWMDHQVFRADDRFVIVNGQREPKAVGDTLETGIAYGMTVSPMNMSGRDLVVDLHSVIPSGAVPLQNGQAMIGGSLFLGHFESTTREVQFYFPEAGTFTMPAAQVTSDGVLLVSSAPRTFEVVEKIDQVDKTSWPWIAAYGSNAEVLEFLKNENLHVVGLPAVAWRMKDKAFFKQVTDLLRSRRMFDAQLWAYGVKHGDVVTTGELLSMNQRASQMFYPFLDSDVVDYDPIERGQFEHLDFRPFVNARAHQLGGKAWIGNDKMHGQYTRMLEILARKAEFDAGDRLRVSYYLLMQDRIDEGLTWFDSIDRDAVDAKMQYDYLACYAAFFRSEPEQAKAIASHYAGTAGDHWRDKFAQVVAQADEIASGVTAEGAGDSREATHEREASAEVTLALRQAGPGALELRHANADTVELAFYEVDLELLFSRTPFLNADSDRFRIVQPTQTMDVKLNQASGESTLAIPDALKGRNLLVEVRAGGKSVHAMVSDHRMNVAVAENYGLVTVRGQQNGKPVPAAYVKVYARMKNGQVEFYKDGYTDLRGKFDYSSLNEDKLPGVERFALLIADDELGTTIREVAPPAR</sequence>
<evidence type="ECO:0000313" key="1">
    <source>
        <dbReference type="EMBL" id="QQL45438.1"/>
    </source>
</evidence>
<name>A0A6B3LB33_9BACT</name>
<reference evidence="1 2" key="1">
    <citation type="submission" date="2020-12" db="EMBL/GenBank/DDBJ databases">
        <title>Sulforoseuscoccus oceanibium gen. nov., sp. nov., a representative of the phylum Verrucomicrobia with special cytoplasmic membrane, and proposal of Sulforoseuscoccusaceae fam. nov.</title>
        <authorList>
            <person name="Xi F."/>
        </authorList>
    </citation>
    <scope>NUCLEOTIDE SEQUENCE [LARGE SCALE GENOMIC DNA]</scope>
    <source>
        <strain evidence="1 2">T37</strain>
    </source>
</reference>
<accession>A0A6B3LB33</accession>
<proteinExistence type="predicted"/>
<dbReference type="EMBL" id="CP066776">
    <property type="protein sequence ID" value="QQL45438.1"/>
    <property type="molecule type" value="Genomic_DNA"/>
</dbReference>
<dbReference type="RefSeq" id="WP_164365538.1">
    <property type="nucleotide sequence ID" value="NZ_CP066776.1"/>
</dbReference>
<protein>
    <submittedName>
        <fullName evidence="1">Uncharacterized protein</fullName>
    </submittedName>
</protein>
<dbReference type="Proteomes" id="UP000475117">
    <property type="component" value="Chromosome"/>
</dbReference>
<dbReference type="KEGG" id="soa:G3M56_002265"/>
<organism evidence="1 2">
    <name type="scientific">Sulfuriroseicoccus oceanibius</name>
    <dbReference type="NCBI Taxonomy" id="2707525"/>
    <lineage>
        <taxon>Bacteria</taxon>
        <taxon>Pseudomonadati</taxon>
        <taxon>Verrucomicrobiota</taxon>
        <taxon>Verrucomicrobiia</taxon>
        <taxon>Verrucomicrobiales</taxon>
        <taxon>Verrucomicrobiaceae</taxon>
        <taxon>Sulfuriroseicoccus</taxon>
    </lineage>
</organism>